<comment type="caution">
    <text evidence="2">The sequence shown here is derived from an EMBL/GenBank/DDBJ whole genome shotgun (WGS) entry which is preliminary data.</text>
</comment>
<keyword evidence="1" id="KW-0812">Transmembrane</keyword>
<dbReference type="RefSeq" id="WP_207857870.1">
    <property type="nucleotide sequence ID" value="NZ_JAFREP010000005.1"/>
</dbReference>
<feature type="transmembrane region" description="Helical" evidence="1">
    <location>
        <begin position="21"/>
        <end position="38"/>
    </location>
</feature>
<organism evidence="2 3">
    <name type="scientific">Acanthopleuribacter pedis</name>
    <dbReference type="NCBI Taxonomy" id="442870"/>
    <lineage>
        <taxon>Bacteria</taxon>
        <taxon>Pseudomonadati</taxon>
        <taxon>Acidobacteriota</taxon>
        <taxon>Holophagae</taxon>
        <taxon>Acanthopleuribacterales</taxon>
        <taxon>Acanthopleuribacteraceae</taxon>
        <taxon>Acanthopleuribacter</taxon>
    </lineage>
</organism>
<dbReference type="EMBL" id="JAFREP010000005">
    <property type="protein sequence ID" value="MBO1318223.1"/>
    <property type="molecule type" value="Genomic_DNA"/>
</dbReference>
<feature type="transmembrane region" description="Helical" evidence="1">
    <location>
        <begin position="99"/>
        <end position="123"/>
    </location>
</feature>
<feature type="transmembrane region" description="Helical" evidence="1">
    <location>
        <begin position="44"/>
        <end position="66"/>
    </location>
</feature>
<evidence type="ECO:0000313" key="3">
    <source>
        <dbReference type="Proteomes" id="UP000664417"/>
    </source>
</evidence>
<keyword evidence="1" id="KW-0472">Membrane</keyword>
<reference evidence="2" key="1">
    <citation type="submission" date="2021-03" db="EMBL/GenBank/DDBJ databases">
        <authorList>
            <person name="Wang G."/>
        </authorList>
    </citation>
    <scope>NUCLEOTIDE SEQUENCE</scope>
    <source>
        <strain evidence="2">KCTC 12899</strain>
    </source>
</reference>
<dbReference type="AlphaFoldDB" id="A0A8J7U3D3"/>
<proteinExistence type="predicted"/>
<name>A0A8J7U3D3_9BACT</name>
<evidence type="ECO:0000313" key="2">
    <source>
        <dbReference type="EMBL" id="MBO1318223.1"/>
    </source>
</evidence>
<sequence length="129" mass="14288">MGRDHHVSGGGHMIQKWFPTVVAVLFPWLLFTALNALVFEPPVWPWSLLATLPVSMLMVGCGLLLPHSSRVRKRFLMLGLFFCWPLLRLISIYQQEIVAQVMAVPLFVGLNLGAGLLSGWVVGRCFSGG</sequence>
<dbReference type="Proteomes" id="UP000664417">
    <property type="component" value="Unassembled WGS sequence"/>
</dbReference>
<evidence type="ECO:0008006" key="4">
    <source>
        <dbReference type="Google" id="ProtNLM"/>
    </source>
</evidence>
<keyword evidence="1" id="KW-1133">Transmembrane helix</keyword>
<gene>
    <name evidence="2" type="ORF">J3U88_07140</name>
</gene>
<protein>
    <recommendedName>
        <fullName evidence="4">Transmembrane protein</fullName>
    </recommendedName>
</protein>
<feature type="transmembrane region" description="Helical" evidence="1">
    <location>
        <begin position="75"/>
        <end position="93"/>
    </location>
</feature>
<keyword evidence="3" id="KW-1185">Reference proteome</keyword>
<accession>A0A8J7U3D3</accession>
<evidence type="ECO:0000256" key="1">
    <source>
        <dbReference type="SAM" id="Phobius"/>
    </source>
</evidence>